<feature type="domain" description="SNF2 N-terminal" evidence="2">
    <location>
        <begin position="3"/>
        <end position="116"/>
    </location>
</feature>
<dbReference type="InterPro" id="IPR038718">
    <property type="entry name" value="SNF2-like_sf"/>
</dbReference>
<accession>A0A6A0A4R1</accession>
<dbReference type="Gene3D" id="3.40.50.10810">
    <property type="entry name" value="Tandem AAA-ATPase domain"/>
    <property type="match status" value="1"/>
</dbReference>
<dbReference type="PANTHER" id="PTHR45629">
    <property type="entry name" value="SNF2/RAD54 FAMILY MEMBER"/>
    <property type="match status" value="1"/>
</dbReference>
<feature type="compositionally biased region" description="Polar residues" evidence="1">
    <location>
        <begin position="268"/>
        <end position="280"/>
    </location>
</feature>
<feature type="non-terminal residue" evidence="3">
    <location>
        <position position="330"/>
    </location>
</feature>
<protein>
    <recommendedName>
        <fullName evidence="2">SNF2 N-terminal domain-containing protein</fullName>
    </recommendedName>
</protein>
<evidence type="ECO:0000259" key="2">
    <source>
        <dbReference type="Pfam" id="PF00176"/>
    </source>
</evidence>
<evidence type="ECO:0000313" key="3">
    <source>
        <dbReference type="EMBL" id="GFH27568.1"/>
    </source>
</evidence>
<feature type="region of interest" description="Disordered" evidence="1">
    <location>
        <begin position="266"/>
        <end position="287"/>
    </location>
</feature>
<dbReference type="AlphaFoldDB" id="A0A6A0A4R1"/>
<sequence>MKLVQELHRVPAKVKVIISGTPIQNNLAEMHSLMEFCCEGLLGDVRTFKRVYEKPITSGQDRDATPRQREVGAAVAAELRRVLAPYFLRREKLHWQQLHWQQLHWQQLHWQQLHWQQLHWQQLQLQLVISTDVSASAYSDVGCALAGVRQALVRRAAAGVHMVLAARPPLDVRTWGYQLDTSSTGSMMAAPSGSRRLTRAENPAAAAVALAWPPETIGFHSLGATTLGLWEKGCSHPDLTPLCASVLKKVCDHPALLSEGAAGAVISGSHNSSNKPTAQGRQHPHGRALATAAKGRNGNGCKAAGPDMEAAAAESARDMLAGLNANVEAQ</sequence>
<evidence type="ECO:0000313" key="4">
    <source>
        <dbReference type="Proteomes" id="UP000485058"/>
    </source>
</evidence>
<proteinExistence type="predicted"/>
<dbReference type="InterPro" id="IPR027417">
    <property type="entry name" value="P-loop_NTPase"/>
</dbReference>
<dbReference type="InterPro" id="IPR000330">
    <property type="entry name" value="SNF2_N"/>
</dbReference>
<keyword evidence="4" id="KW-1185">Reference proteome</keyword>
<gene>
    <name evidence="3" type="ORF">HaLaN_25910</name>
</gene>
<dbReference type="Pfam" id="PF00176">
    <property type="entry name" value="SNF2-rel_dom"/>
    <property type="match status" value="1"/>
</dbReference>
<name>A0A6A0A4R1_HAELA</name>
<reference evidence="3 4" key="1">
    <citation type="submission" date="2020-02" db="EMBL/GenBank/DDBJ databases">
        <title>Draft genome sequence of Haematococcus lacustris strain NIES-144.</title>
        <authorList>
            <person name="Morimoto D."/>
            <person name="Nakagawa S."/>
            <person name="Yoshida T."/>
            <person name="Sawayama S."/>
        </authorList>
    </citation>
    <scope>NUCLEOTIDE SEQUENCE [LARGE SCALE GENOMIC DNA]</scope>
    <source>
        <strain evidence="3 4">NIES-144</strain>
    </source>
</reference>
<dbReference type="GO" id="GO:0005524">
    <property type="term" value="F:ATP binding"/>
    <property type="evidence" value="ECO:0007669"/>
    <property type="project" value="InterPro"/>
</dbReference>
<comment type="caution">
    <text evidence="3">The sequence shown here is derived from an EMBL/GenBank/DDBJ whole genome shotgun (WGS) entry which is preliminary data.</text>
</comment>
<dbReference type="GO" id="GO:0015616">
    <property type="term" value="F:DNA translocase activity"/>
    <property type="evidence" value="ECO:0007669"/>
    <property type="project" value="TreeGrafter"/>
</dbReference>
<organism evidence="3 4">
    <name type="scientific">Haematococcus lacustris</name>
    <name type="common">Green alga</name>
    <name type="synonym">Haematococcus pluvialis</name>
    <dbReference type="NCBI Taxonomy" id="44745"/>
    <lineage>
        <taxon>Eukaryota</taxon>
        <taxon>Viridiplantae</taxon>
        <taxon>Chlorophyta</taxon>
        <taxon>core chlorophytes</taxon>
        <taxon>Chlorophyceae</taxon>
        <taxon>CS clade</taxon>
        <taxon>Chlamydomonadales</taxon>
        <taxon>Haematococcaceae</taxon>
        <taxon>Haematococcus</taxon>
    </lineage>
</organism>
<dbReference type="PANTHER" id="PTHR45629:SF7">
    <property type="entry name" value="DNA EXCISION REPAIR PROTEIN ERCC-6-RELATED"/>
    <property type="match status" value="1"/>
</dbReference>
<dbReference type="EMBL" id="BLLF01003526">
    <property type="protein sequence ID" value="GFH27568.1"/>
    <property type="molecule type" value="Genomic_DNA"/>
</dbReference>
<dbReference type="Proteomes" id="UP000485058">
    <property type="component" value="Unassembled WGS sequence"/>
</dbReference>
<dbReference type="SUPFAM" id="SSF52540">
    <property type="entry name" value="P-loop containing nucleoside triphosphate hydrolases"/>
    <property type="match status" value="1"/>
</dbReference>
<dbReference type="InterPro" id="IPR050496">
    <property type="entry name" value="SNF2_RAD54_helicase_repair"/>
</dbReference>
<evidence type="ECO:0000256" key="1">
    <source>
        <dbReference type="SAM" id="MobiDB-lite"/>
    </source>
</evidence>
<feature type="non-terminal residue" evidence="3">
    <location>
        <position position="1"/>
    </location>
</feature>